<evidence type="ECO:0000256" key="1">
    <source>
        <dbReference type="SAM" id="MobiDB-lite"/>
    </source>
</evidence>
<evidence type="ECO:0000313" key="3">
    <source>
        <dbReference type="Proteomes" id="UP001311232"/>
    </source>
</evidence>
<evidence type="ECO:0000313" key="2">
    <source>
        <dbReference type="EMBL" id="KAK5606758.1"/>
    </source>
</evidence>
<feature type="compositionally biased region" description="Pro residues" evidence="1">
    <location>
        <begin position="61"/>
        <end position="75"/>
    </location>
</feature>
<protein>
    <submittedName>
        <fullName evidence="2">Uncharacterized protein</fullName>
    </submittedName>
</protein>
<sequence length="186" mass="19931">MQANRSKPSTAHQLPRCSRKTRSAAPPTRPATAARRPNHGPEPQKQWKKATAAPVSGHPANPTPKPRECPSPPATRTPAWRTMAHQVVQPASPSIGVGPHPNQCRLSPPYRAQSQGPRSQGTQAIPRERAETPAPAPDSPQDLTPKPSPDPTRGPTPSPGLRPQMGNSERGCEKTPSLPPPAQMWC</sequence>
<dbReference type="AlphaFoldDB" id="A0AAV9RA94"/>
<proteinExistence type="predicted"/>
<organism evidence="2 3">
    <name type="scientific">Crenichthys baileyi</name>
    <name type="common">White River springfish</name>
    <dbReference type="NCBI Taxonomy" id="28760"/>
    <lineage>
        <taxon>Eukaryota</taxon>
        <taxon>Metazoa</taxon>
        <taxon>Chordata</taxon>
        <taxon>Craniata</taxon>
        <taxon>Vertebrata</taxon>
        <taxon>Euteleostomi</taxon>
        <taxon>Actinopterygii</taxon>
        <taxon>Neopterygii</taxon>
        <taxon>Teleostei</taxon>
        <taxon>Neoteleostei</taxon>
        <taxon>Acanthomorphata</taxon>
        <taxon>Ovalentaria</taxon>
        <taxon>Atherinomorphae</taxon>
        <taxon>Cyprinodontiformes</taxon>
        <taxon>Goodeidae</taxon>
        <taxon>Crenichthys</taxon>
    </lineage>
</organism>
<feature type="compositionally biased region" description="Polar residues" evidence="1">
    <location>
        <begin position="1"/>
        <end position="12"/>
    </location>
</feature>
<name>A0AAV9RA94_9TELE</name>
<accession>A0AAV9RA94</accession>
<feature type="region of interest" description="Disordered" evidence="1">
    <location>
        <begin position="1"/>
        <end position="186"/>
    </location>
</feature>
<gene>
    <name evidence="2" type="ORF">CRENBAI_016103</name>
</gene>
<keyword evidence="3" id="KW-1185">Reference proteome</keyword>
<feature type="compositionally biased region" description="Low complexity" evidence="1">
    <location>
        <begin position="23"/>
        <end position="35"/>
    </location>
</feature>
<feature type="compositionally biased region" description="Pro residues" evidence="1">
    <location>
        <begin position="146"/>
        <end position="160"/>
    </location>
</feature>
<reference evidence="2 3" key="1">
    <citation type="submission" date="2021-06" db="EMBL/GenBank/DDBJ databases">
        <authorList>
            <person name="Palmer J.M."/>
        </authorList>
    </citation>
    <scope>NUCLEOTIDE SEQUENCE [LARGE SCALE GENOMIC DNA]</scope>
    <source>
        <strain evidence="2 3">MEX-2019</strain>
        <tissue evidence="2">Muscle</tissue>
    </source>
</reference>
<feature type="compositionally biased region" description="Pro residues" evidence="1">
    <location>
        <begin position="177"/>
        <end position="186"/>
    </location>
</feature>
<dbReference type="EMBL" id="JAHHUM010002052">
    <property type="protein sequence ID" value="KAK5606758.1"/>
    <property type="molecule type" value="Genomic_DNA"/>
</dbReference>
<feature type="compositionally biased region" description="Polar residues" evidence="1">
    <location>
        <begin position="112"/>
        <end position="123"/>
    </location>
</feature>
<comment type="caution">
    <text evidence="2">The sequence shown here is derived from an EMBL/GenBank/DDBJ whole genome shotgun (WGS) entry which is preliminary data.</text>
</comment>
<dbReference type="Proteomes" id="UP001311232">
    <property type="component" value="Unassembled WGS sequence"/>
</dbReference>